<dbReference type="PANTHER" id="PTHR46696:SF1">
    <property type="entry name" value="CYTOCHROME P450 YJIB-RELATED"/>
    <property type="match status" value="1"/>
</dbReference>
<evidence type="ECO:0000256" key="1">
    <source>
        <dbReference type="ARBA" id="ARBA00010617"/>
    </source>
</evidence>
<dbReference type="RefSeq" id="WP_344831835.1">
    <property type="nucleotide sequence ID" value="NZ_BAAAUV010000012.1"/>
</dbReference>
<feature type="region of interest" description="Disordered" evidence="2">
    <location>
        <begin position="398"/>
        <end position="420"/>
    </location>
</feature>
<keyword evidence="4" id="KW-1185">Reference proteome</keyword>
<evidence type="ECO:0000313" key="3">
    <source>
        <dbReference type="EMBL" id="GAA3221347.1"/>
    </source>
</evidence>
<sequence>MAHELEEEAAKLYGAGFTADPRGVYATLRERFGSFAPVELAPGVRATIVLGYDAALDILREPETFRRDPRTWQKTVPADHPLLSIMGYRASAYYSDGATHARFRKTITDSFDRVDVHALRQVVELSADVLIDRFCGQGEADLCAQYASRLPVMVFTRLFGCPPELGDRFLRSARMLADLTEAEQGVAMFAQACKDLVALKRAEPGSDVMSWMITHPARLSDEELAEQIGLLMGMGAATVCNLIGNTLRHLLSNTRFAEGLSTGSLSVEDAIDEVLWAEPPVPNLAVSYPEHAVERDGHTMPAHQPVIISFAAVNADPTKPADQRAGNRSHLAFSAGPHGCPAKNHARVMASCAIDKLLDRLPDLEPAVPEADLTWHPGPFHRALTALPVRFSPAPPLMTAPAPSAPASTLPPAQDKAPSRLTRWLRQARPHSKI</sequence>
<dbReference type="InterPro" id="IPR002397">
    <property type="entry name" value="Cyt_P450_B"/>
</dbReference>
<dbReference type="PROSITE" id="PS00086">
    <property type="entry name" value="CYTOCHROME_P450"/>
    <property type="match status" value="1"/>
</dbReference>
<reference evidence="4" key="1">
    <citation type="journal article" date="2019" name="Int. J. Syst. Evol. Microbiol.">
        <title>The Global Catalogue of Microorganisms (GCM) 10K type strain sequencing project: providing services to taxonomists for standard genome sequencing and annotation.</title>
        <authorList>
            <consortium name="The Broad Institute Genomics Platform"/>
            <consortium name="The Broad Institute Genome Sequencing Center for Infectious Disease"/>
            <person name="Wu L."/>
            <person name="Ma J."/>
        </authorList>
    </citation>
    <scope>NUCLEOTIDE SEQUENCE [LARGE SCALE GENOMIC DNA]</scope>
    <source>
        <strain evidence="4">JCM 9377</strain>
    </source>
</reference>
<dbReference type="SUPFAM" id="SSF48264">
    <property type="entry name" value="Cytochrome P450"/>
    <property type="match status" value="1"/>
</dbReference>
<feature type="compositionally biased region" description="Low complexity" evidence="2">
    <location>
        <begin position="399"/>
        <end position="413"/>
    </location>
</feature>
<protein>
    <submittedName>
        <fullName evidence="3">Cytochrome P450</fullName>
    </submittedName>
</protein>
<proteinExistence type="inferred from homology"/>
<dbReference type="PRINTS" id="PR00359">
    <property type="entry name" value="BP450"/>
</dbReference>
<evidence type="ECO:0000256" key="2">
    <source>
        <dbReference type="SAM" id="MobiDB-lite"/>
    </source>
</evidence>
<name>A0ABP6QDN1_9ACTN</name>
<dbReference type="InterPro" id="IPR036396">
    <property type="entry name" value="Cyt_P450_sf"/>
</dbReference>
<dbReference type="Gene3D" id="1.10.630.10">
    <property type="entry name" value="Cytochrome P450"/>
    <property type="match status" value="1"/>
</dbReference>
<gene>
    <name evidence="3" type="ORF">GCM10010468_46430</name>
</gene>
<accession>A0ABP6QDN1</accession>
<evidence type="ECO:0000313" key="4">
    <source>
        <dbReference type="Proteomes" id="UP001501237"/>
    </source>
</evidence>
<organism evidence="3 4">
    <name type="scientific">Actinocorallia longicatena</name>
    <dbReference type="NCBI Taxonomy" id="111803"/>
    <lineage>
        <taxon>Bacteria</taxon>
        <taxon>Bacillati</taxon>
        <taxon>Actinomycetota</taxon>
        <taxon>Actinomycetes</taxon>
        <taxon>Streptosporangiales</taxon>
        <taxon>Thermomonosporaceae</taxon>
        <taxon>Actinocorallia</taxon>
    </lineage>
</organism>
<dbReference type="PANTHER" id="PTHR46696">
    <property type="entry name" value="P450, PUTATIVE (EUROFUNG)-RELATED"/>
    <property type="match status" value="1"/>
</dbReference>
<dbReference type="EMBL" id="BAAAUV010000012">
    <property type="protein sequence ID" value="GAA3221347.1"/>
    <property type="molecule type" value="Genomic_DNA"/>
</dbReference>
<dbReference type="Proteomes" id="UP001501237">
    <property type="component" value="Unassembled WGS sequence"/>
</dbReference>
<dbReference type="InterPro" id="IPR017972">
    <property type="entry name" value="Cyt_P450_CS"/>
</dbReference>
<comment type="caution">
    <text evidence="3">The sequence shown here is derived from an EMBL/GenBank/DDBJ whole genome shotgun (WGS) entry which is preliminary data.</text>
</comment>
<comment type="similarity">
    <text evidence="1">Belongs to the cytochrome P450 family.</text>
</comment>